<protein>
    <recommendedName>
        <fullName evidence="3">BTB domain-containing protein</fullName>
    </recommendedName>
</protein>
<reference evidence="1 2" key="1">
    <citation type="journal article" date="2020" name="ISME J.">
        <title>Uncovering the hidden diversity of litter-decomposition mechanisms in mushroom-forming fungi.</title>
        <authorList>
            <person name="Floudas D."/>
            <person name="Bentzer J."/>
            <person name="Ahren D."/>
            <person name="Johansson T."/>
            <person name="Persson P."/>
            <person name="Tunlid A."/>
        </authorList>
    </citation>
    <scope>NUCLEOTIDE SEQUENCE [LARGE SCALE GENOMIC DNA]</scope>
    <source>
        <strain evidence="1 2">CBS 291.85</strain>
    </source>
</reference>
<name>A0A8H5D0I6_9AGAR</name>
<dbReference type="EMBL" id="JAACJM010000073">
    <property type="protein sequence ID" value="KAF5350784.1"/>
    <property type="molecule type" value="Genomic_DNA"/>
</dbReference>
<gene>
    <name evidence="1" type="ORF">D9758_010336</name>
</gene>
<comment type="caution">
    <text evidence="1">The sequence shown here is derived from an EMBL/GenBank/DDBJ whole genome shotgun (WGS) entry which is preliminary data.</text>
</comment>
<keyword evidence="2" id="KW-1185">Reference proteome</keyword>
<evidence type="ECO:0000313" key="1">
    <source>
        <dbReference type="EMBL" id="KAF5350784.1"/>
    </source>
</evidence>
<dbReference type="Proteomes" id="UP000559256">
    <property type="component" value="Unassembled WGS sequence"/>
</dbReference>
<evidence type="ECO:0000313" key="2">
    <source>
        <dbReference type="Proteomes" id="UP000559256"/>
    </source>
</evidence>
<accession>A0A8H5D0I6</accession>
<dbReference type="AlphaFoldDB" id="A0A8H5D0I6"/>
<dbReference type="OrthoDB" id="3184970at2759"/>
<proteinExistence type="predicted"/>
<evidence type="ECO:0008006" key="3">
    <source>
        <dbReference type="Google" id="ProtNLM"/>
    </source>
</evidence>
<organism evidence="1 2">
    <name type="scientific">Tetrapyrgos nigripes</name>
    <dbReference type="NCBI Taxonomy" id="182062"/>
    <lineage>
        <taxon>Eukaryota</taxon>
        <taxon>Fungi</taxon>
        <taxon>Dikarya</taxon>
        <taxon>Basidiomycota</taxon>
        <taxon>Agaricomycotina</taxon>
        <taxon>Agaricomycetes</taxon>
        <taxon>Agaricomycetidae</taxon>
        <taxon>Agaricales</taxon>
        <taxon>Marasmiineae</taxon>
        <taxon>Marasmiaceae</taxon>
        <taxon>Tetrapyrgos</taxon>
    </lineage>
</organism>
<sequence>MMSTTATDSKESVESVIAPSISKIFHADAGGDIVFESSDGVLFYVHSKNLEFMSEGFPPVDHTIPPKDPVPLTEDSNTLELLFQFTYHRMPPDLKSMDFESLMKLAEAAEKYVIYYARALKFIPEKGSEIIAFASQHDHDELVYEVAPVLVHKPLSEFAYLLPTKFYIPWSLYHDQIHQRQPQSKEFLTEHFRRRVAVLNFPVTCNNGCRAGSSSIYDAHDTEWLDKINKLEKLLLLDDYPSLHRSESIEALIESTLPVAPQYQTECCNNFLQWRKQLREHSWSANRSLRDFVKEYRERTATGKK</sequence>